<feature type="repeat" description="WD" evidence="3">
    <location>
        <begin position="1"/>
        <end position="34"/>
    </location>
</feature>
<dbReference type="PROSITE" id="PS00678">
    <property type="entry name" value="WD_REPEATS_1"/>
    <property type="match status" value="1"/>
</dbReference>
<dbReference type="InterPro" id="IPR015943">
    <property type="entry name" value="WD40/YVTN_repeat-like_dom_sf"/>
</dbReference>
<dbReference type="InterPro" id="IPR036322">
    <property type="entry name" value="WD40_repeat_dom_sf"/>
</dbReference>
<sequence>MDHNEAVTCVAVSADRQTLGSGSWDKIVKIWEAE</sequence>
<dbReference type="SUPFAM" id="SSF50978">
    <property type="entry name" value="WD40 repeat-like"/>
    <property type="match status" value="1"/>
</dbReference>
<evidence type="ECO:0000256" key="3">
    <source>
        <dbReference type="PROSITE-ProRule" id="PRU00221"/>
    </source>
</evidence>
<proteinExistence type="predicted"/>
<keyword evidence="5" id="KW-1185">Reference proteome</keyword>
<dbReference type="PROSITE" id="PS50294">
    <property type="entry name" value="WD_REPEATS_REGION"/>
    <property type="match status" value="1"/>
</dbReference>
<accession>A0A4P6K4F5</accession>
<evidence type="ECO:0000256" key="1">
    <source>
        <dbReference type="ARBA" id="ARBA00022574"/>
    </source>
</evidence>
<dbReference type="EMBL" id="CP035758">
    <property type="protein sequence ID" value="QBD82813.1"/>
    <property type="molecule type" value="Genomic_DNA"/>
</dbReference>
<dbReference type="AlphaFoldDB" id="A0A4P6K4F5"/>
<dbReference type="InterPro" id="IPR019775">
    <property type="entry name" value="WD40_repeat_CS"/>
</dbReference>
<evidence type="ECO:0000313" key="4">
    <source>
        <dbReference type="EMBL" id="QBD82813.1"/>
    </source>
</evidence>
<keyword evidence="1 3" id="KW-0853">WD repeat</keyword>
<dbReference type="Gene3D" id="2.130.10.10">
    <property type="entry name" value="YVTN repeat-like/Quinoprotein amine dehydrogenase"/>
    <property type="match status" value="1"/>
</dbReference>
<dbReference type="Proteomes" id="UP000290365">
    <property type="component" value="Chromosome"/>
</dbReference>
<dbReference type="InterPro" id="IPR001680">
    <property type="entry name" value="WD40_rpt"/>
</dbReference>
<protein>
    <submittedName>
        <fullName evidence="4">Uncharacterized protein</fullName>
    </submittedName>
</protein>
<evidence type="ECO:0000256" key="2">
    <source>
        <dbReference type="ARBA" id="ARBA00022737"/>
    </source>
</evidence>
<reference evidence="4 5" key="1">
    <citation type="submission" date="2019-01" db="EMBL/GenBank/DDBJ databases">
        <title>Ktedonosporobacter rubrisoli SCAWS-G2.</title>
        <authorList>
            <person name="Huang Y."/>
            <person name="Yan B."/>
        </authorList>
    </citation>
    <scope>NUCLEOTIDE SEQUENCE [LARGE SCALE GENOMIC DNA]</scope>
    <source>
        <strain evidence="4 5">SCAWS-G2</strain>
    </source>
</reference>
<dbReference type="Pfam" id="PF00400">
    <property type="entry name" value="WD40"/>
    <property type="match status" value="1"/>
</dbReference>
<organism evidence="4 5">
    <name type="scientific">Ktedonosporobacter rubrisoli</name>
    <dbReference type="NCBI Taxonomy" id="2509675"/>
    <lineage>
        <taxon>Bacteria</taxon>
        <taxon>Bacillati</taxon>
        <taxon>Chloroflexota</taxon>
        <taxon>Ktedonobacteria</taxon>
        <taxon>Ktedonobacterales</taxon>
        <taxon>Ktedonosporobacteraceae</taxon>
        <taxon>Ktedonosporobacter</taxon>
    </lineage>
</organism>
<gene>
    <name evidence="4" type="ORF">EPA93_45370</name>
</gene>
<evidence type="ECO:0000313" key="5">
    <source>
        <dbReference type="Proteomes" id="UP000290365"/>
    </source>
</evidence>
<name>A0A4P6K4F5_KTERU</name>
<dbReference type="PROSITE" id="PS50082">
    <property type="entry name" value="WD_REPEATS_2"/>
    <property type="match status" value="1"/>
</dbReference>
<keyword evidence="2" id="KW-0677">Repeat</keyword>
<dbReference type="KEGG" id="kbs:EPA93_45370"/>